<dbReference type="EMBL" id="BPQV01000001">
    <property type="protein sequence ID" value="GJE25458.1"/>
    <property type="molecule type" value="Genomic_DNA"/>
</dbReference>
<dbReference type="Pfam" id="PF13629">
    <property type="entry name" value="T2SS-T3SS_pil_N"/>
    <property type="match status" value="1"/>
</dbReference>
<evidence type="ECO:0000313" key="3">
    <source>
        <dbReference type="EMBL" id="GJE25458.1"/>
    </source>
</evidence>
<comment type="caution">
    <text evidence="3">The sequence shown here is derived from an EMBL/GenBank/DDBJ whole genome shotgun (WGS) entry which is preliminary data.</text>
</comment>
<evidence type="ECO:0000259" key="2">
    <source>
        <dbReference type="Pfam" id="PF13629"/>
    </source>
</evidence>
<feature type="domain" description="Pilus formation protein N-terminal" evidence="2">
    <location>
        <begin position="36"/>
        <end position="103"/>
    </location>
</feature>
<organism evidence="3 4">
    <name type="scientific">Methylobacterium organophilum</name>
    <dbReference type="NCBI Taxonomy" id="410"/>
    <lineage>
        <taxon>Bacteria</taxon>
        <taxon>Pseudomonadati</taxon>
        <taxon>Pseudomonadota</taxon>
        <taxon>Alphaproteobacteria</taxon>
        <taxon>Hyphomicrobiales</taxon>
        <taxon>Methylobacteriaceae</taxon>
        <taxon>Methylobacterium</taxon>
    </lineage>
</organism>
<gene>
    <name evidence="3" type="ORF">LKMONMHP_0296</name>
</gene>
<keyword evidence="1" id="KW-0732">Signal</keyword>
<dbReference type="RefSeq" id="WP_238309404.1">
    <property type="nucleotide sequence ID" value="NZ_BPQV01000001.1"/>
</dbReference>
<feature type="chain" id="PRO_5046304259" description="Pilus formation protein N-terminal domain-containing protein" evidence="1">
    <location>
        <begin position="29"/>
        <end position="163"/>
    </location>
</feature>
<dbReference type="InterPro" id="IPR032789">
    <property type="entry name" value="T2SS-T3SS_pil_N"/>
</dbReference>
<reference evidence="3" key="1">
    <citation type="journal article" date="2021" name="Front. Microbiol.">
        <title>Comprehensive Comparative Genomics and Phenotyping of Methylobacterium Species.</title>
        <authorList>
            <person name="Alessa O."/>
            <person name="Ogura Y."/>
            <person name="Fujitani Y."/>
            <person name="Takami H."/>
            <person name="Hayashi T."/>
            <person name="Sahin N."/>
            <person name="Tani A."/>
        </authorList>
    </citation>
    <scope>NUCLEOTIDE SEQUENCE</scope>
    <source>
        <strain evidence="3">NBRC 15689</strain>
    </source>
</reference>
<accession>A0ABQ4T1H4</accession>
<evidence type="ECO:0000313" key="4">
    <source>
        <dbReference type="Proteomes" id="UP001055156"/>
    </source>
</evidence>
<protein>
    <recommendedName>
        <fullName evidence="2">Pilus formation protein N-terminal domain-containing protein</fullName>
    </recommendedName>
</protein>
<feature type="signal peptide" evidence="1">
    <location>
        <begin position="1"/>
        <end position="28"/>
    </location>
</feature>
<proteinExistence type="predicted"/>
<sequence length="163" mass="17171">MLRFPSSRQRFGFAVAAALLASPQGALANEGSERPDITVLVDNAKVMRLPERTLTVIIGNPMIADVSLQRNGVVILTGKSFGRTNLIALDGTGAMLAETSISVQSPPQASVVTVQRGLERESYACTPNCQPSVQLGDSNKYFSEVSGQADQRRALATAGAAGH</sequence>
<reference evidence="3" key="2">
    <citation type="submission" date="2021-08" db="EMBL/GenBank/DDBJ databases">
        <authorList>
            <person name="Tani A."/>
            <person name="Ola A."/>
            <person name="Ogura Y."/>
            <person name="Katsura K."/>
            <person name="Hayashi T."/>
        </authorList>
    </citation>
    <scope>NUCLEOTIDE SEQUENCE</scope>
    <source>
        <strain evidence="3">NBRC 15689</strain>
    </source>
</reference>
<dbReference type="Proteomes" id="UP001055156">
    <property type="component" value="Unassembled WGS sequence"/>
</dbReference>
<name>A0ABQ4T1H4_METOR</name>
<keyword evidence="4" id="KW-1185">Reference proteome</keyword>
<evidence type="ECO:0000256" key="1">
    <source>
        <dbReference type="SAM" id="SignalP"/>
    </source>
</evidence>